<gene>
    <name evidence="2" type="ORF">IEO21_06605</name>
</gene>
<evidence type="ECO:0000256" key="1">
    <source>
        <dbReference type="SAM" id="MobiDB-lite"/>
    </source>
</evidence>
<dbReference type="EMBL" id="JADOXO010000154">
    <property type="protein sequence ID" value="KAF9811152.1"/>
    <property type="molecule type" value="Genomic_DNA"/>
</dbReference>
<dbReference type="Proteomes" id="UP000639403">
    <property type="component" value="Unassembled WGS sequence"/>
</dbReference>
<evidence type="ECO:0000313" key="2">
    <source>
        <dbReference type="EMBL" id="KAF9811152.1"/>
    </source>
</evidence>
<organism evidence="2 3">
    <name type="scientific">Rhodonia placenta</name>
    <dbReference type="NCBI Taxonomy" id="104341"/>
    <lineage>
        <taxon>Eukaryota</taxon>
        <taxon>Fungi</taxon>
        <taxon>Dikarya</taxon>
        <taxon>Basidiomycota</taxon>
        <taxon>Agaricomycotina</taxon>
        <taxon>Agaricomycetes</taxon>
        <taxon>Polyporales</taxon>
        <taxon>Adustoporiaceae</taxon>
        <taxon>Rhodonia</taxon>
    </lineage>
</organism>
<feature type="region of interest" description="Disordered" evidence="1">
    <location>
        <begin position="1"/>
        <end position="44"/>
    </location>
</feature>
<reference evidence="2" key="1">
    <citation type="submission" date="2020-11" db="EMBL/GenBank/DDBJ databases">
        <authorList>
            <person name="Koelle M."/>
            <person name="Horta M.A.C."/>
            <person name="Nowrousian M."/>
            <person name="Ohm R.A."/>
            <person name="Benz P."/>
            <person name="Pilgard A."/>
        </authorList>
    </citation>
    <scope>NUCLEOTIDE SEQUENCE</scope>
    <source>
        <strain evidence="2">FPRL280</strain>
    </source>
</reference>
<sequence>MIVPATSADRPGPVSSKTAHDMRPTGTSSVASARQSTRPTSQEP</sequence>
<dbReference type="AlphaFoldDB" id="A0A8H7NZM0"/>
<evidence type="ECO:0000313" key="3">
    <source>
        <dbReference type="Proteomes" id="UP000639403"/>
    </source>
</evidence>
<feature type="compositionally biased region" description="Polar residues" evidence="1">
    <location>
        <begin position="25"/>
        <end position="44"/>
    </location>
</feature>
<proteinExistence type="predicted"/>
<protein>
    <submittedName>
        <fullName evidence="2">Uncharacterized protein</fullName>
    </submittedName>
</protein>
<reference evidence="2" key="2">
    <citation type="journal article" name="Front. Microbiol.">
        <title>Degradative Capacity of Two Strains of Rhodonia placenta: From Phenotype to Genotype.</title>
        <authorList>
            <person name="Kolle M."/>
            <person name="Horta M.A.C."/>
            <person name="Nowrousian M."/>
            <person name="Ohm R.A."/>
            <person name="Benz J.P."/>
            <person name="Pilgard A."/>
        </authorList>
    </citation>
    <scope>NUCLEOTIDE SEQUENCE</scope>
    <source>
        <strain evidence="2">FPRL280</strain>
    </source>
</reference>
<comment type="caution">
    <text evidence="2">The sequence shown here is derived from an EMBL/GenBank/DDBJ whole genome shotgun (WGS) entry which is preliminary data.</text>
</comment>
<accession>A0A8H7NZM0</accession>
<name>A0A8H7NZM0_9APHY</name>